<proteinExistence type="predicted"/>
<accession>A0A0W8F3A6</accession>
<keyword evidence="1" id="KW-0472">Membrane</keyword>
<gene>
    <name evidence="2" type="ORF">ASZ90_015024</name>
</gene>
<dbReference type="Pfam" id="PF24838">
    <property type="entry name" value="8xMP"/>
    <property type="match status" value="1"/>
</dbReference>
<keyword evidence="1" id="KW-1133">Transmembrane helix</keyword>
<keyword evidence="1" id="KW-0812">Transmembrane</keyword>
<name>A0A0W8F3A6_9ZZZZ</name>
<reference evidence="2" key="1">
    <citation type="journal article" date="2015" name="Proc. Natl. Acad. Sci. U.S.A.">
        <title>Networks of energetic and metabolic interactions define dynamics in microbial communities.</title>
        <authorList>
            <person name="Embree M."/>
            <person name="Liu J.K."/>
            <person name="Al-Bassam M.M."/>
            <person name="Zengler K."/>
        </authorList>
    </citation>
    <scope>NUCLEOTIDE SEQUENCE</scope>
</reference>
<dbReference type="InterPro" id="IPR056918">
    <property type="entry name" value="8xMP"/>
</dbReference>
<organism evidence="2">
    <name type="scientific">hydrocarbon metagenome</name>
    <dbReference type="NCBI Taxonomy" id="938273"/>
    <lineage>
        <taxon>unclassified sequences</taxon>
        <taxon>metagenomes</taxon>
        <taxon>ecological metagenomes</taxon>
    </lineage>
</organism>
<dbReference type="AlphaFoldDB" id="A0A0W8F3A6"/>
<sequence length="76" mass="8716">MNKAKFLVIQEIEKQLPISLFKSEEDHFSKEKRKIATSIESKIPILFAIAYIILIVVLIMKAPSFYGIFDTTIVQS</sequence>
<comment type="caution">
    <text evidence="2">The sequence shown here is derived from an EMBL/GenBank/DDBJ whole genome shotgun (WGS) entry which is preliminary data.</text>
</comment>
<feature type="transmembrane region" description="Helical" evidence="1">
    <location>
        <begin position="43"/>
        <end position="60"/>
    </location>
</feature>
<dbReference type="EMBL" id="LNQE01001565">
    <property type="protein sequence ID" value="KUG15327.1"/>
    <property type="molecule type" value="Genomic_DNA"/>
</dbReference>
<evidence type="ECO:0000313" key="2">
    <source>
        <dbReference type="EMBL" id="KUG15327.1"/>
    </source>
</evidence>
<protein>
    <submittedName>
        <fullName evidence="2">Uncharacterized protein</fullName>
    </submittedName>
</protein>
<evidence type="ECO:0000256" key="1">
    <source>
        <dbReference type="SAM" id="Phobius"/>
    </source>
</evidence>